<keyword evidence="5 11" id="KW-0808">Transferase</keyword>
<dbReference type="EC" id="2.5.1.108" evidence="3 11"/>
<dbReference type="GO" id="GO:0090560">
    <property type="term" value="F:2-(3-amino-3-carboxypropyl)histidine synthase activity"/>
    <property type="evidence" value="ECO:0007669"/>
    <property type="project" value="UniProtKB-UniRule"/>
</dbReference>
<evidence type="ECO:0000256" key="3">
    <source>
        <dbReference type="ARBA" id="ARBA00012221"/>
    </source>
</evidence>
<feature type="region of interest" description="Disordered" evidence="12">
    <location>
        <begin position="1"/>
        <end position="20"/>
    </location>
</feature>
<proteinExistence type="inferred from homology"/>
<evidence type="ECO:0000256" key="11">
    <source>
        <dbReference type="PIRNR" id="PIRNR004967"/>
    </source>
</evidence>
<comment type="cofactor">
    <cofactor evidence="11">
        <name>[4Fe-4S] cluster</name>
        <dbReference type="ChEBI" id="CHEBI:49883"/>
    </cofactor>
    <text evidence="11">Binds 1 [4Fe-4S] cluster per subunit. The cluster is coordinated with 3 cysteines and an exchangeable S-adenosyl-L-methionine.</text>
</comment>
<evidence type="ECO:0000256" key="12">
    <source>
        <dbReference type="SAM" id="MobiDB-lite"/>
    </source>
</evidence>
<comment type="pathway">
    <text evidence="1 11">Protein modification; peptidyl-diphthamide biosynthesis.</text>
</comment>
<keyword evidence="8" id="KW-0408">Iron</keyword>
<keyword evidence="9" id="KW-0411">Iron-sulfur</keyword>
<protein>
    <recommendedName>
        <fullName evidence="4 11">2-(3-amino-3-carboxypropyl)histidine synthase subunit 1</fullName>
        <ecNumber evidence="3 11">2.5.1.108</ecNumber>
    </recommendedName>
</protein>
<gene>
    <name evidence="13" type="ORF">g.3295</name>
</gene>
<dbReference type="PIRSF" id="PIRSF004967">
    <property type="entry name" value="DPH1"/>
    <property type="match status" value="1"/>
</dbReference>
<evidence type="ECO:0000256" key="7">
    <source>
        <dbReference type="ARBA" id="ARBA00022723"/>
    </source>
</evidence>
<dbReference type="PANTHER" id="PTHR10762:SF1">
    <property type="entry name" value="2-(3-AMINO-3-CARBOXYPROPYL)HISTIDINE SYNTHASE SUBUNIT 1"/>
    <property type="match status" value="1"/>
</dbReference>
<dbReference type="Gene3D" id="3.40.50.11840">
    <property type="entry name" value="Diphthamide synthesis DPH1/DPH2 domain 1"/>
    <property type="match status" value="1"/>
</dbReference>
<dbReference type="Pfam" id="PF01866">
    <property type="entry name" value="Diphthamide_syn"/>
    <property type="match status" value="1"/>
</dbReference>
<dbReference type="GO" id="GO:0046872">
    <property type="term" value="F:metal ion binding"/>
    <property type="evidence" value="ECO:0007669"/>
    <property type="project" value="UniProtKB-KW"/>
</dbReference>
<dbReference type="FunFam" id="3.40.50.11850:FF:000002">
    <property type="entry name" value="2-(3-amino-3-carboxypropyl)histidine synthase subunit 1"/>
    <property type="match status" value="1"/>
</dbReference>
<dbReference type="InterPro" id="IPR042265">
    <property type="entry name" value="DPH1/DPH2_3"/>
</dbReference>
<dbReference type="PANTHER" id="PTHR10762">
    <property type="entry name" value="DIPHTHAMIDE BIOSYNTHESIS PROTEIN"/>
    <property type="match status" value="1"/>
</dbReference>
<dbReference type="EMBL" id="GDKF01008280">
    <property type="protein sequence ID" value="JAT70342.1"/>
    <property type="molecule type" value="Transcribed_RNA"/>
</dbReference>
<keyword evidence="6 11" id="KW-0949">S-adenosyl-L-methionine</keyword>
<organism evidence="13">
    <name type="scientific">Auxenochlorella protothecoides</name>
    <name type="common">Green microalga</name>
    <name type="synonym">Chlorella protothecoides</name>
    <dbReference type="NCBI Taxonomy" id="3075"/>
    <lineage>
        <taxon>Eukaryota</taxon>
        <taxon>Viridiplantae</taxon>
        <taxon>Chlorophyta</taxon>
        <taxon>core chlorophytes</taxon>
        <taxon>Trebouxiophyceae</taxon>
        <taxon>Chlorellales</taxon>
        <taxon>Chlorellaceae</taxon>
        <taxon>Auxenochlorella</taxon>
    </lineage>
</organism>
<accession>A0A1D1ZTS9</accession>
<dbReference type="GO" id="GO:0017183">
    <property type="term" value="P:protein histidyl modification to diphthamide"/>
    <property type="evidence" value="ECO:0007669"/>
    <property type="project" value="UniProtKB-UniRule"/>
</dbReference>
<evidence type="ECO:0000256" key="4">
    <source>
        <dbReference type="ARBA" id="ARBA00021915"/>
    </source>
</evidence>
<evidence type="ECO:0000256" key="1">
    <source>
        <dbReference type="ARBA" id="ARBA00005156"/>
    </source>
</evidence>
<name>A0A1D1ZTS9_AUXPR</name>
<dbReference type="InterPro" id="IPR042264">
    <property type="entry name" value="DPH1/DPH2_2"/>
</dbReference>
<evidence type="ECO:0000256" key="5">
    <source>
        <dbReference type="ARBA" id="ARBA00022679"/>
    </source>
</evidence>
<evidence type="ECO:0000256" key="2">
    <source>
        <dbReference type="ARBA" id="ARBA00010173"/>
    </source>
</evidence>
<evidence type="ECO:0000256" key="10">
    <source>
        <dbReference type="ARBA" id="ARBA00048403"/>
    </source>
</evidence>
<sequence>MTDEPGVPEPARFSGQVEDGQAVPSTTVLTPVPVPRMARRVIGHQIPDDIMQDPGLREAIALLPANYNFEIHKTVWRLRRAGARTVALQFPEGLLMYACVIADILQAHAGVARAYVMGDVTFGACCVDDYSAVALGADFLVHYGHSCLVPVDITSIPCMYVFVDIQMDLQHLVDSVRLTFSRGTNLIMAGTIQFASSLQQARAELSTDFPSLAIPQAAPLSPGEVLGCTAPRFPPGTDALVFLADGRFHLEAAMIANPGVPAYRYDPYARSLTREGYDHKGMQAARREAIRKGARGEVWGLVLGTLGRQGNPALLASLQRLVRAAGKQYIVVLLSEVSPAKLAALSPGVDTWVQVACPRLSIDWGEGFAQPTLNPYEAFVALGEVPGWWEGDGDGEGGAAPYPMDYYSSTGGAWAGTYHRPKPKGSGAAALARLRASRAGKASE</sequence>
<dbReference type="InterPro" id="IPR016435">
    <property type="entry name" value="DPH1/DPH2"/>
</dbReference>
<evidence type="ECO:0000313" key="13">
    <source>
        <dbReference type="EMBL" id="JAT70342.1"/>
    </source>
</evidence>
<evidence type="ECO:0000256" key="8">
    <source>
        <dbReference type="ARBA" id="ARBA00023004"/>
    </source>
</evidence>
<dbReference type="FunFam" id="3.40.50.11860:FF:000002">
    <property type="entry name" value="2-(3-amino-3-carboxypropyl)histidine synthase subunit 1"/>
    <property type="match status" value="1"/>
</dbReference>
<comment type="similarity">
    <text evidence="2 11">Belongs to the DPH1/DPH2 family. DPH1 subfamily.</text>
</comment>
<comment type="function">
    <text evidence="11">Catalyzes the first step of diphthamide biosynthesis, a post-translational modification of histidine which occurs in elongation factor 2.</text>
</comment>
<dbReference type="AlphaFoldDB" id="A0A1D1ZTS9"/>
<dbReference type="InterPro" id="IPR035435">
    <property type="entry name" value="DPH1/DPH2_euk_archaea"/>
</dbReference>
<dbReference type="GO" id="GO:0051539">
    <property type="term" value="F:4 iron, 4 sulfur cluster binding"/>
    <property type="evidence" value="ECO:0007669"/>
    <property type="project" value="UniProtKB-UniRule"/>
</dbReference>
<dbReference type="SFLD" id="SFLDS00032">
    <property type="entry name" value="Radical_SAM_3-amino-3-carboxyp"/>
    <property type="match status" value="1"/>
</dbReference>
<dbReference type="Gene3D" id="3.40.50.11860">
    <property type="entry name" value="Diphthamide synthesis DPH1/DPH2 domain 3"/>
    <property type="match status" value="1"/>
</dbReference>
<evidence type="ECO:0000256" key="6">
    <source>
        <dbReference type="ARBA" id="ARBA00022691"/>
    </source>
</evidence>
<dbReference type="Gene3D" id="3.40.50.11850">
    <property type="entry name" value="Diphthamide synthesis DPH1/DPH2 domain 2"/>
    <property type="match status" value="1"/>
</dbReference>
<dbReference type="NCBIfam" id="TIGR00322">
    <property type="entry name" value="diphth2_R"/>
    <property type="match status" value="1"/>
</dbReference>
<comment type="catalytic activity">
    <reaction evidence="10 11">
        <text>L-histidyl-[translation elongation factor 2] + S-adenosyl-L-methionine = 2-[(3S)-amino-3-carboxypropyl]-L-histidyl-[translation elongation factor 2] + S-methyl-5'-thioadenosine + H(+)</text>
        <dbReference type="Rhea" id="RHEA:36783"/>
        <dbReference type="Rhea" id="RHEA-COMP:9748"/>
        <dbReference type="Rhea" id="RHEA-COMP:9749"/>
        <dbReference type="ChEBI" id="CHEBI:15378"/>
        <dbReference type="ChEBI" id="CHEBI:17509"/>
        <dbReference type="ChEBI" id="CHEBI:29979"/>
        <dbReference type="ChEBI" id="CHEBI:59789"/>
        <dbReference type="ChEBI" id="CHEBI:73995"/>
        <dbReference type="EC" id="2.5.1.108"/>
    </reaction>
</comment>
<dbReference type="FunFam" id="3.40.50.11840:FF:000001">
    <property type="entry name" value="2-(3-amino-3-carboxypropyl)histidine synthase subunit 1"/>
    <property type="match status" value="1"/>
</dbReference>
<keyword evidence="11" id="KW-0004">4Fe-4S</keyword>
<dbReference type="InterPro" id="IPR042263">
    <property type="entry name" value="DPH1/DPH2_1"/>
</dbReference>
<dbReference type="UniPathway" id="UPA00559"/>
<reference evidence="13" key="1">
    <citation type="submission" date="2015-08" db="EMBL/GenBank/DDBJ databases">
        <authorList>
            <person name="Babu N.S."/>
            <person name="Beckwith C.J."/>
            <person name="Beseler K.G."/>
            <person name="Brison A."/>
            <person name="Carone J.V."/>
            <person name="Caskin T.P."/>
            <person name="Diamond M."/>
            <person name="Durham M.E."/>
            <person name="Foxe J.M."/>
            <person name="Go M."/>
            <person name="Henderson B.A."/>
            <person name="Jones I.B."/>
            <person name="McGettigan J.A."/>
            <person name="Micheletti S.J."/>
            <person name="Nasrallah M.E."/>
            <person name="Ortiz D."/>
            <person name="Piller C.R."/>
            <person name="Privatt S.R."/>
            <person name="Schneider S.L."/>
            <person name="Sharp S."/>
            <person name="Smith T.C."/>
            <person name="Stanton J.D."/>
            <person name="Ullery H.E."/>
            <person name="Wilson R.J."/>
            <person name="Serrano M.G."/>
            <person name="Buck G."/>
            <person name="Lee V."/>
            <person name="Wang Y."/>
            <person name="Carvalho R."/>
            <person name="Voegtly L."/>
            <person name="Shi R."/>
            <person name="Duckworth R."/>
            <person name="Johnson A."/>
            <person name="Loviza R."/>
            <person name="Walstead R."/>
            <person name="Shah Z."/>
            <person name="Kiflezghi M."/>
            <person name="Wade K."/>
            <person name="Ball S.L."/>
            <person name="Bradley K.W."/>
            <person name="Asai D.J."/>
            <person name="Bowman C.A."/>
            <person name="Russell D.A."/>
            <person name="Pope W.H."/>
            <person name="Jacobs-Sera D."/>
            <person name="Hendrix R.W."/>
            <person name="Hatfull G.F."/>
        </authorList>
    </citation>
    <scope>NUCLEOTIDE SEQUENCE</scope>
</reference>
<keyword evidence="7" id="KW-0479">Metal-binding</keyword>
<evidence type="ECO:0000256" key="9">
    <source>
        <dbReference type="ARBA" id="ARBA00023014"/>
    </source>
</evidence>